<dbReference type="InterPro" id="IPR050216">
    <property type="entry name" value="LRR_domain-containing"/>
</dbReference>
<dbReference type="ExpressionAtlas" id="Q7Q121">
    <property type="expression patterns" value="differential"/>
</dbReference>
<dbReference type="Gene3D" id="3.80.10.10">
    <property type="entry name" value="Ribonuclease Inhibitor"/>
    <property type="match status" value="1"/>
</dbReference>
<feature type="compositionally biased region" description="Polar residues" evidence="3">
    <location>
        <begin position="440"/>
        <end position="480"/>
    </location>
</feature>
<dbReference type="PhylomeDB" id="Q7Q121"/>
<protein>
    <submittedName>
        <fullName evidence="5">AGAP010012-PA</fullName>
    </submittedName>
</protein>
<feature type="compositionally biased region" description="Polar residues" evidence="3">
    <location>
        <begin position="356"/>
        <end position="369"/>
    </location>
</feature>
<reference evidence="5" key="3">
    <citation type="journal article" date="2004" name="Trends Parasitol.">
        <title>The Anopheles gambiae genome: an update.</title>
        <authorList>
            <person name="Mongin E."/>
            <person name="Louis C."/>
            <person name="Holt R.A."/>
            <person name="Birney E."/>
            <person name="Collins F.H."/>
        </authorList>
    </citation>
    <scope>NUCLEOTIDE SEQUENCE</scope>
    <source>
        <strain evidence="5">PEST</strain>
    </source>
</reference>
<dbReference type="SMART" id="SM00369">
    <property type="entry name" value="LRR_TYP"/>
    <property type="match status" value="6"/>
</dbReference>
<feature type="non-terminal residue" evidence="5">
    <location>
        <position position="700"/>
    </location>
</feature>
<keyword evidence="1" id="KW-0433">Leucine-rich repeat</keyword>
<organism evidence="5">
    <name type="scientific">Anopheles gambiae</name>
    <name type="common">African malaria mosquito</name>
    <dbReference type="NCBI Taxonomy" id="7165"/>
    <lineage>
        <taxon>Eukaryota</taxon>
        <taxon>Metazoa</taxon>
        <taxon>Ecdysozoa</taxon>
        <taxon>Arthropoda</taxon>
        <taxon>Hexapoda</taxon>
        <taxon>Insecta</taxon>
        <taxon>Pterygota</taxon>
        <taxon>Neoptera</taxon>
        <taxon>Endopterygota</taxon>
        <taxon>Diptera</taxon>
        <taxon>Nematocera</taxon>
        <taxon>Culicoidea</taxon>
        <taxon>Culicidae</taxon>
        <taxon>Anophelinae</taxon>
        <taxon>Anopheles</taxon>
    </lineage>
</organism>
<evidence type="ECO:0000256" key="3">
    <source>
        <dbReference type="SAM" id="MobiDB-lite"/>
    </source>
</evidence>
<feature type="compositionally biased region" description="Polar residues" evidence="3">
    <location>
        <begin position="516"/>
        <end position="532"/>
    </location>
</feature>
<dbReference type="OMA" id="QPYKKPN"/>
<evidence type="ECO:0000259" key="4">
    <source>
        <dbReference type="PROSITE" id="PS50021"/>
    </source>
</evidence>
<reference evidence="5" key="5">
    <citation type="submission" date="2011-05" db="EMBL/GenBank/DDBJ databases">
        <authorList>
            <consortium name="VectorBase"/>
        </authorList>
    </citation>
    <scope>NUCLEOTIDE SEQUENCE</scope>
    <source>
        <strain evidence="5">PEST</strain>
    </source>
</reference>
<dbReference type="SUPFAM" id="SSF47576">
    <property type="entry name" value="Calponin-homology domain, CH-domain"/>
    <property type="match status" value="1"/>
</dbReference>
<sequence length="700" mass="76889">SQLTRSLERILEDAHLSGELKLSGRKLKDFPKAAGKYNLSDTVIADLSRNRFCELPEDITCLAFLERLLVYHNTIRSVPETIRGLHSLTYLDLRNNQLSVLPREICALPLQVLLVSNNRLATLPDELGRMEKLTELDAACNQITHLPARMGDLRNMRSLNLRSNQLVYLPRDLTCLELAFLDISSNKIATLPVELRHMTSLVDLELSNNPLTSPPASLCVRGLVHVFKYLETVASREEKSKTGIDGHATLRRTALSAKNSSSCLLDSQQRNRRANVDSGYCTSDGGFDGKRWKYEEDAHNFTISSSKWSPTPLHPGCTVMQASGSNHKIASNPSSGGQHVALATHPNHGGPHESTVDTAGTTGGSNDVNDISPEGDITPDSTKTDDKGRTLSNYQTYREYKEALRQQRNLDSVYRSKDHPLTPDISPHHTIGVQKMNQINANPNSSYHMTGASGTHSSPLLSPNRNGSQGTTVDDSTGGTPNKRPVQKVIPSRNIGSLHHNQSPTHLNGNHHASGAASTSVSNGSQGKNALSNGAGKGSFGLSSATHNYLPPRIIVKIILVCRTVSWNRDVPTEKLSFTMRREFDKQKEETELIEQLRQIIETRLKMSLPQDIAPALMDGVVLCHLANLVRPRSVGSIHVPSSAVPKLTMARCRRNVDYFLDACRKIGVDENLLCCAADVLEGRGIVQVAITVVELLKFH</sequence>
<dbReference type="HOGENOM" id="CLU_008231_1_0_1"/>
<dbReference type="EMBL" id="AAAB01008980">
    <property type="protein sequence ID" value="EAA13901.4"/>
    <property type="molecule type" value="Genomic_DNA"/>
</dbReference>
<gene>
    <name evidence="5" type="ORF">AgaP_AGAP010012</name>
</gene>
<dbReference type="PANTHER" id="PTHR48051">
    <property type="match status" value="1"/>
</dbReference>
<dbReference type="InterPro" id="IPR001715">
    <property type="entry name" value="CH_dom"/>
</dbReference>
<evidence type="ECO:0000256" key="2">
    <source>
        <dbReference type="ARBA" id="ARBA00022737"/>
    </source>
</evidence>
<dbReference type="SMART" id="SM00033">
    <property type="entry name" value="CH"/>
    <property type="match status" value="1"/>
</dbReference>
<dbReference type="STRING" id="7165.Q7Q121"/>
<dbReference type="PROSITE" id="PS50021">
    <property type="entry name" value="CH"/>
    <property type="match status" value="1"/>
</dbReference>
<dbReference type="InterPro" id="IPR036872">
    <property type="entry name" value="CH_dom_sf"/>
</dbReference>
<dbReference type="Pfam" id="PF00307">
    <property type="entry name" value="CH"/>
    <property type="match status" value="1"/>
</dbReference>
<feature type="region of interest" description="Disordered" evidence="3">
    <location>
        <begin position="344"/>
        <end position="394"/>
    </location>
</feature>
<dbReference type="PaxDb" id="7165-AGAP010012-PA"/>
<evidence type="ECO:0000256" key="1">
    <source>
        <dbReference type="ARBA" id="ARBA00022614"/>
    </source>
</evidence>
<feature type="non-terminal residue" evidence="5">
    <location>
        <position position="1"/>
    </location>
</feature>
<dbReference type="Pfam" id="PF00560">
    <property type="entry name" value="LRR_1"/>
    <property type="match status" value="1"/>
</dbReference>
<dbReference type="SMART" id="SM00364">
    <property type="entry name" value="LRR_BAC"/>
    <property type="match status" value="5"/>
</dbReference>
<dbReference type="InterPro" id="IPR003591">
    <property type="entry name" value="Leu-rich_rpt_typical-subtyp"/>
</dbReference>
<accession>Q7Q121</accession>
<dbReference type="InterPro" id="IPR001611">
    <property type="entry name" value="Leu-rich_rpt"/>
</dbReference>
<name>Q7Q121_ANOGA</name>
<dbReference type="VEuPathDB" id="VectorBase:AGAMI1_009016"/>
<dbReference type="VEuPathDB" id="VectorBase:AGAP010012"/>
<feature type="region of interest" description="Disordered" evidence="3">
    <location>
        <begin position="440"/>
        <end position="532"/>
    </location>
</feature>
<dbReference type="CDD" id="cd21205">
    <property type="entry name" value="CH_LRCH"/>
    <property type="match status" value="1"/>
</dbReference>
<proteinExistence type="predicted"/>
<feature type="compositionally biased region" description="Polar residues" evidence="3">
    <location>
        <begin position="499"/>
        <end position="508"/>
    </location>
</feature>
<dbReference type="SUPFAM" id="SSF52058">
    <property type="entry name" value="L domain-like"/>
    <property type="match status" value="1"/>
</dbReference>
<feature type="domain" description="Calponin-homology (CH)" evidence="4">
    <location>
        <begin position="587"/>
        <end position="700"/>
    </location>
</feature>
<reference evidence="5" key="1">
    <citation type="journal article" date="2002" name="Science">
        <title>The genome sequence of the malaria mosquito Anopheles gambiae.</title>
        <authorList>
            <person name="Holt R.A."/>
            <person name="Subramanian G.M."/>
            <person name="Halpern A."/>
            <person name="Sutton G.G."/>
            <person name="Charlab R."/>
            <person name="Nusskern D.R."/>
            <person name="Wincker P."/>
            <person name="Clark A.G."/>
            <person name="Ribeiro J.M."/>
            <person name="Wides R."/>
            <person name="Salzberg S.L."/>
            <person name="Loftus B."/>
            <person name="Yandell M."/>
            <person name="Majoros W.H."/>
            <person name="Rusch D.B."/>
            <person name="Lai Z."/>
            <person name="Kraft C.L."/>
            <person name="Abril J.F."/>
            <person name="Anthouard V."/>
            <person name="Arensburger P."/>
            <person name="Atkinson P.W."/>
            <person name="Baden H."/>
            <person name="de Berardinis V."/>
            <person name="Baldwin D."/>
            <person name="Benes V."/>
            <person name="Biedler J."/>
            <person name="Blass C."/>
            <person name="Bolanos R."/>
            <person name="Boscus D."/>
            <person name="Barnstead M."/>
            <person name="Cai S."/>
            <person name="Center A."/>
            <person name="Chaturverdi K."/>
            <person name="Christophides G.K."/>
            <person name="Chrystal M.A."/>
            <person name="Clamp M."/>
            <person name="Cravchik A."/>
            <person name="Curwen V."/>
            <person name="Dana A."/>
            <person name="Delcher A."/>
            <person name="Dew I."/>
            <person name="Evans C.A."/>
            <person name="Flanigan M."/>
            <person name="Grundschober-Freimoser A."/>
            <person name="Friedli L."/>
            <person name="Gu Z."/>
            <person name="Guan P."/>
            <person name="Guigo R."/>
            <person name="Hillenmeyer M.E."/>
            <person name="Hladun S.L."/>
            <person name="Hogan J.R."/>
            <person name="Hong Y.S."/>
            <person name="Hoover J."/>
            <person name="Jaillon O."/>
            <person name="Ke Z."/>
            <person name="Kodira C."/>
            <person name="Kokoza E."/>
            <person name="Koutsos A."/>
            <person name="Letunic I."/>
            <person name="Levitsky A."/>
            <person name="Liang Y."/>
            <person name="Lin J.J."/>
            <person name="Lobo N.F."/>
            <person name="Lopez J.R."/>
            <person name="Malek J.A."/>
            <person name="McIntosh T.C."/>
            <person name="Meister S."/>
            <person name="Miller J."/>
            <person name="Mobarry C."/>
            <person name="Mongin E."/>
            <person name="Murphy S.D."/>
            <person name="O'Brochta D.A."/>
            <person name="Pfannkoch C."/>
            <person name="Qi R."/>
            <person name="Regier M.A."/>
            <person name="Remington K."/>
            <person name="Shao H."/>
            <person name="Sharakhova M.V."/>
            <person name="Sitter C.D."/>
            <person name="Shetty J."/>
            <person name="Smith T.J."/>
            <person name="Strong R."/>
            <person name="Sun J."/>
            <person name="Thomasova D."/>
            <person name="Ton L.Q."/>
            <person name="Topalis P."/>
            <person name="Tu Z."/>
            <person name="Unger M.F."/>
            <person name="Walenz B."/>
            <person name="Wang A."/>
            <person name="Wang J."/>
            <person name="Wang M."/>
            <person name="Wang X."/>
            <person name="Woodford K.J."/>
            <person name="Wortman J.R."/>
            <person name="Wu M."/>
            <person name="Yao A."/>
            <person name="Zdobnov E.M."/>
            <person name="Zhang H."/>
            <person name="Zhao Q."/>
            <person name="Zhao S."/>
            <person name="Zhu S.C."/>
            <person name="Zhimulev I."/>
            <person name="Coluzzi M."/>
            <person name="della Torre A."/>
            <person name="Roth C.W."/>
            <person name="Louis C."/>
            <person name="Kalush F."/>
            <person name="Mural R.J."/>
            <person name="Myers E.W."/>
            <person name="Adams M.D."/>
            <person name="Smith H.O."/>
            <person name="Broder S."/>
            <person name="Gardner M.J."/>
            <person name="Fraser C.M."/>
            <person name="Birney E."/>
            <person name="Bork P."/>
            <person name="Brey P.T."/>
            <person name="Venter J.C."/>
            <person name="Weissenbach J."/>
            <person name="Kafatos F.C."/>
            <person name="Collins F.H."/>
            <person name="Hoffman S.L."/>
        </authorList>
    </citation>
    <scope>NUCLEOTIDE SEQUENCE [LARGE SCALE GENOMIC DNA]</scope>
    <source>
        <strain evidence="5">PEST</strain>
    </source>
</reference>
<dbReference type="eggNOG" id="KOG0532">
    <property type="taxonomic scope" value="Eukaryota"/>
</dbReference>
<reference evidence="5" key="2">
    <citation type="submission" date="2002-03" db="EMBL/GenBank/DDBJ databases">
        <authorList>
            <consortium name="The Anopheles Genome Sequencing Consortium"/>
        </authorList>
    </citation>
    <scope>NUCLEOTIDE SEQUENCE</scope>
    <source>
        <strain evidence="5">PEST</strain>
    </source>
</reference>
<dbReference type="InterPro" id="IPR032675">
    <property type="entry name" value="LRR_dom_sf"/>
</dbReference>
<dbReference type="Pfam" id="PF13855">
    <property type="entry name" value="LRR_8"/>
    <property type="match status" value="1"/>
</dbReference>
<dbReference type="FunFam" id="1.10.418.10:FF:000081">
    <property type="entry name" value="Leucine-rich-repeats and calponin homology domain protein, isoform C"/>
    <property type="match status" value="1"/>
</dbReference>
<evidence type="ECO:0000313" key="5">
    <source>
        <dbReference type="EMBL" id="EAA13901.4"/>
    </source>
</evidence>
<dbReference type="PANTHER" id="PTHR48051:SF21">
    <property type="entry name" value="CALPONIN-HOMOLOGY (CH) DOMAIN-CONTAINING PROTEIN"/>
    <property type="match status" value="1"/>
</dbReference>
<dbReference type="PROSITE" id="PS51450">
    <property type="entry name" value="LRR"/>
    <property type="match status" value="1"/>
</dbReference>
<reference evidence="5" key="4">
    <citation type="journal article" date="2007" name="Genome Biol.">
        <title>Update of the Anopheles gambiae PEST genome assembly.</title>
        <authorList>
            <person name="Sharakhova M.V."/>
            <person name="Hammond M.P."/>
            <person name="Lobo N.F."/>
            <person name="Krzywinski J."/>
            <person name="Unger M.F."/>
            <person name="Hillenmeyer M.E."/>
            <person name="Bruggner R.V."/>
            <person name="Birney E."/>
            <person name="Collins F.H."/>
        </authorList>
    </citation>
    <scope>NUCLEOTIDE SEQUENCE</scope>
    <source>
        <strain evidence="5">PEST</strain>
    </source>
</reference>
<comment type="caution">
    <text evidence="5">The sequence shown here is derived from an EMBL/GenBank/DDBJ whole genome shotgun (WGS) entry which is preliminary data.</text>
</comment>
<dbReference type="Gene3D" id="1.10.418.10">
    <property type="entry name" value="Calponin-like domain"/>
    <property type="match status" value="1"/>
</dbReference>
<dbReference type="AlphaFoldDB" id="Q7Q121"/>
<keyword evidence="2" id="KW-0677">Repeat</keyword>